<dbReference type="Pfam" id="PF10662">
    <property type="entry name" value="PduV-EutP"/>
    <property type="match status" value="1"/>
</dbReference>
<dbReference type="AlphaFoldDB" id="A0A2N8PXF7"/>
<evidence type="ECO:0000313" key="3">
    <source>
        <dbReference type="Proteomes" id="UP000316316"/>
    </source>
</evidence>
<gene>
    <name evidence="2" type="primary">eutP</name>
    <name evidence="2" type="ORF">AUF17_04290</name>
</gene>
<evidence type="ECO:0000313" key="2">
    <source>
        <dbReference type="EMBL" id="TRZ33335.1"/>
    </source>
</evidence>
<dbReference type="InterPro" id="IPR012381">
    <property type="entry name" value="EutP_PduV"/>
</dbReference>
<dbReference type="PANTHER" id="PTHR40453:SF1">
    <property type="entry name" value="PROTEIN YOEF"/>
    <property type="match status" value="1"/>
</dbReference>
<accession>A0A2N8PXF7</accession>
<keyword evidence="1" id="KW-0547">Nucleotide-binding</keyword>
<protein>
    <submittedName>
        <fullName evidence="2">Ethanolamine utilization protein EutP</fullName>
    </submittedName>
</protein>
<organism evidence="2 3">
    <name type="scientific">Enterococcus avium</name>
    <name type="common">Streptococcus avium</name>
    <dbReference type="NCBI Taxonomy" id="33945"/>
    <lineage>
        <taxon>Bacteria</taxon>
        <taxon>Bacillati</taxon>
        <taxon>Bacillota</taxon>
        <taxon>Bacilli</taxon>
        <taxon>Lactobacillales</taxon>
        <taxon>Enterococcaceae</taxon>
        <taxon>Enterococcus</taxon>
    </lineage>
</organism>
<dbReference type="GO" id="GO:0006576">
    <property type="term" value="P:biogenic amine metabolic process"/>
    <property type="evidence" value="ECO:0007669"/>
    <property type="project" value="InterPro"/>
</dbReference>
<name>A0A2N8PXF7_ENTAV</name>
<dbReference type="RefSeq" id="WP_049219788.1">
    <property type="nucleotide sequence ID" value="NZ_CABGUH010000002.1"/>
</dbReference>
<dbReference type="CDD" id="cd00882">
    <property type="entry name" value="Ras_like_GTPase"/>
    <property type="match status" value="1"/>
</dbReference>
<comment type="caution">
    <text evidence="2">The sequence shown here is derived from an EMBL/GenBank/DDBJ whole genome shotgun (WGS) entry which is preliminary data.</text>
</comment>
<sequence>MKRVILIGETGSGKTTLMQLLNEWEIKYHKTQQVYFTDNVIDTPGEFLENRFYYNALVSSAVGADCIALVQSITNRQNYFPPCFSSRFTKPMIGIITKTDLNHDQADLDLSEKRLRLAGAKKVFSLSTVNQEGVSALKNFLLTKDF</sequence>
<dbReference type="Gene3D" id="3.40.50.300">
    <property type="entry name" value="P-loop containing nucleotide triphosphate hydrolases"/>
    <property type="match status" value="1"/>
</dbReference>
<dbReference type="PROSITE" id="PS00675">
    <property type="entry name" value="SIGMA54_INTERACT_1"/>
    <property type="match status" value="1"/>
</dbReference>
<dbReference type="NCBIfam" id="TIGR02528">
    <property type="entry name" value="EutP"/>
    <property type="match status" value="1"/>
</dbReference>
<dbReference type="SUPFAM" id="SSF52540">
    <property type="entry name" value="P-loop containing nucleoside triphosphate hydrolases"/>
    <property type="match status" value="1"/>
</dbReference>
<dbReference type="PANTHER" id="PTHR40453">
    <property type="entry name" value="PROTEIN YOEF"/>
    <property type="match status" value="1"/>
</dbReference>
<comment type="similarity">
    <text evidence="1">Belongs to the EutP/PduV family.</text>
</comment>
<dbReference type="EMBL" id="PDXQ01000001">
    <property type="protein sequence ID" value="TRZ33335.1"/>
    <property type="molecule type" value="Genomic_DNA"/>
</dbReference>
<dbReference type="Proteomes" id="UP000316316">
    <property type="component" value="Unassembled WGS sequence"/>
</dbReference>
<proteinExistence type="inferred from homology"/>
<dbReference type="InterPro" id="IPR027417">
    <property type="entry name" value="P-loop_NTPase"/>
</dbReference>
<dbReference type="PIRSF" id="PIRSF036409">
    <property type="entry name" value="EutP_PduV"/>
    <property type="match status" value="1"/>
</dbReference>
<evidence type="ECO:0000256" key="1">
    <source>
        <dbReference type="PIRNR" id="PIRNR036409"/>
    </source>
</evidence>
<reference evidence="2 3" key="1">
    <citation type="submission" date="2017-10" db="EMBL/GenBank/DDBJ databases">
        <title>FDA dAtabase for Regulatory Grade micrObial Sequences (FDA-ARGOS): Supporting development and validation of Infectious Disease Dx tests.</title>
        <authorList>
            <person name="Campos J."/>
            <person name="Goldberg B."/>
            <person name="Tallon L.J."/>
            <person name="Sadzewicz L."/>
            <person name="Sengamalay N."/>
            <person name="Ott S."/>
            <person name="Godinez A."/>
            <person name="Nagaraj S."/>
            <person name="Vyas G."/>
            <person name="Aluvathingal J."/>
            <person name="Nadendla S."/>
            <person name="Geyer C."/>
            <person name="Nandy P."/>
            <person name="Hobson J."/>
            <person name="Sichtig H."/>
        </authorList>
    </citation>
    <scope>NUCLEOTIDE SEQUENCE [LARGE SCALE GENOMIC DNA]</scope>
    <source>
        <strain evidence="2 3">FDAARGOS_185</strain>
    </source>
</reference>
<dbReference type="GO" id="GO:0005524">
    <property type="term" value="F:ATP binding"/>
    <property type="evidence" value="ECO:0007669"/>
    <property type="project" value="UniProtKB-UniRule"/>
</dbReference>
<dbReference type="InterPro" id="IPR025662">
    <property type="entry name" value="Sigma_54_int_dom_ATP-bd_1"/>
</dbReference>